<evidence type="ECO:0000313" key="2">
    <source>
        <dbReference type="EMBL" id="MBK7416476.1"/>
    </source>
</evidence>
<accession>A0A935JYS1</accession>
<feature type="region of interest" description="Disordered" evidence="1">
    <location>
        <begin position="95"/>
        <end position="165"/>
    </location>
</feature>
<dbReference type="EMBL" id="JADJMS010000045">
    <property type="protein sequence ID" value="MBK7416476.1"/>
    <property type="molecule type" value="Genomic_DNA"/>
</dbReference>
<evidence type="ECO:0000256" key="1">
    <source>
        <dbReference type="SAM" id="MobiDB-lite"/>
    </source>
</evidence>
<dbReference type="Proteomes" id="UP000739411">
    <property type="component" value="Unassembled WGS sequence"/>
</dbReference>
<feature type="compositionally biased region" description="Pro residues" evidence="1">
    <location>
        <begin position="95"/>
        <end position="117"/>
    </location>
</feature>
<feature type="compositionally biased region" description="Low complexity" evidence="1">
    <location>
        <begin position="123"/>
        <end position="156"/>
    </location>
</feature>
<sequence length="247" mass="25862">MSSDGRRLCLPLLISLFFHALMLSLQFGSQEFGLPGFALPWQDRRVEVPELRAVLTLPPLMEAKPASSADPVPLLPEPLEQSLAAGPMIVTFKAPAPPPVQAAPAQPRPRSTPPLPKAKPKPKAATVAAPTKVLTESPADLPAEAAAESPAAAPADAAPPPKPFPAVIAMEQSKEAEFVVPPAPLEPTTAVTPAPADVGRATKARVEQQTLERVAEEEVARAESVRLENERQAEARQGGSSSGSVAC</sequence>
<organism evidence="2 3">
    <name type="scientific">Candidatus Dechloromonas phosphorivorans</name>
    <dbReference type="NCBI Taxonomy" id="2899244"/>
    <lineage>
        <taxon>Bacteria</taxon>
        <taxon>Pseudomonadati</taxon>
        <taxon>Pseudomonadota</taxon>
        <taxon>Betaproteobacteria</taxon>
        <taxon>Rhodocyclales</taxon>
        <taxon>Azonexaceae</taxon>
        <taxon>Dechloromonas</taxon>
    </lineage>
</organism>
<feature type="compositionally biased region" description="Basic and acidic residues" evidence="1">
    <location>
        <begin position="213"/>
        <end position="234"/>
    </location>
</feature>
<evidence type="ECO:0000313" key="3">
    <source>
        <dbReference type="Proteomes" id="UP000739411"/>
    </source>
</evidence>
<dbReference type="AlphaFoldDB" id="A0A935JYS1"/>
<feature type="region of interest" description="Disordered" evidence="1">
    <location>
        <begin position="209"/>
        <end position="247"/>
    </location>
</feature>
<protein>
    <submittedName>
        <fullName evidence="2">Uncharacterized protein</fullName>
    </submittedName>
</protein>
<reference evidence="2 3" key="1">
    <citation type="submission" date="2020-10" db="EMBL/GenBank/DDBJ databases">
        <title>Connecting structure to function with the recovery of over 1000 high-quality activated sludge metagenome-assembled genomes encoding full-length rRNA genes using long-read sequencing.</title>
        <authorList>
            <person name="Singleton C.M."/>
            <person name="Petriglieri F."/>
            <person name="Kristensen J.M."/>
            <person name="Kirkegaard R.H."/>
            <person name="Michaelsen T.Y."/>
            <person name="Andersen M.H."/>
            <person name="Karst S.M."/>
            <person name="Dueholm M.S."/>
            <person name="Nielsen P.H."/>
            <person name="Albertsen M."/>
        </authorList>
    </citation>
    <scope>NUCLEOTIDE SEQUENCE [LARGE SCALE GENOMIC DNA]</scope>
    <source>
        <strain evidence="2">EsbW_18-Q3-R4-48_BATAC.463</strain>
    </source>
</reference>
<proteinExistence type="predicted"/>
<comment type="caution">
    <text evidence="2">The sequence shown here is derived from an EMBL/GenBank/DDBJ whole genome shotgun (WGS) entry which is preliminary data.</text>
</comment>
<gene>
    <name evidence="2" type="ORF">IPJ38_16630</name>
</gene>
<feature type="compositionally biased region" description="Polar residues" evidence="1">
    <location>
        <begin position="238"/>
        <end position="247"/>
    </location>
</feature>
<name>A0A935JYS1_9RHOO</name>